<feature type="transmembrane region" description="Helical" evidence="1">
    <location>
        <begin position="37"/>
        <end position="58"/>
    </location>
</feature>
<gene>
    <name evidence="2" type="ORF">C476_08683</name>
</gene>
<evidence type="ECO:0000313" key="3">
    <source>
        <dbReference type="Proteomes" id="UP000011615"/>
    </source>
</evidence>
<name>M0CFT9_9EURY</name>
<keyword evidence="1" id="KW-0472">Membrane</keyword>
<keyword evidence="1" id="KW-1133">Transmembrane helix</keyword>
<feature type="transmembrane region" description="Helical" evidence="1">
    <location>
        <begin position="70"/>
        <end position="91"/>
    </location>
</feature>
<dbReference type="Proteomes" id="UP000011615">
    <property type="component" value="Unassembled WGS sequence"/>
</dbReference>
<proteinExistence type="predicted"/>
<dbReference type="eggNOG" id="ENOG502N5MU">
    <property type="taxonomic scope" value="Archaea"/>
</dbReference>
<sequence length="130" mass="14257">MALRNSRQWRQRVLVVSLGVIALVTTARVLEYEPRSLGWVTGFAIGTAIVFGPITWAIRDRIPDERRERLSYVAAGVALFCVPLVLGVGLIVGRVLFFLDVAVLGSIIGFAVAVLVERTVVPERLRGTAR</sequence>
<accession>M0CFT9</accession>
<feature type="transmembrane region" description="Helical" evidence="1">
    <location>
        <begin position="97"/>
        <end position="116"/>
    </location>
</feature>
<reference evidence="2 3" key="1">
    <citation type="journal article" date="2014" name="PLoS Genet.">
        <title>Phylogenetically driven sequencing of extremely halophilic archaea reveals strategies for static and dynamic osmo-response.</title>
        <authorList>
            <person name="Becker E.A."/>
            <person name="Seitzer P.M."/>
            <person name="Tritt A."/>
            <person name="Larsen D."/>
            <person name="Krusor M."/>
            <person name="Yao A.I."/>
            <person name="Wu D."/>
            <person name="Madern D."/>
            <person name="Eisen J.A."/>
            <person name="Darling A.E."/>
            <person name="Facciotti M.T."/>
        </authorList>
    </citation>
    <scope>NUCLEOTIDE SEQUENCE [LARGE SCALE GENOMIC DNA]</scope>
    <source>
        <strain evidence="2 3">JCM 13563</strain>
    </source>
</reference>
<keyword evidence="1" id="KW-0812">Transmembrane</keyword>
<evidence type="ECO:0000313" key="2">
    <source>
        <dbReference type="EMBL" id="ELZ21232.1"/>
    </source>
</evidence>
<dbReference type="EMBL" id="AOIT01000034">
    <property type="protein sequence ID" value="ELZ21232.1"/>
    <property type="molecule type" value="Genomic_DNA"/>
</dbReference>
<keyword evidence="3" id="KW-1185">Reference proteome</keyword>
<protein>
    <submittedName>
        <fullName evidence="2">Uncharacterized protein</fullName>
    </submittedName>
</protein>
<dbReference type="AlphaFoldDB" id="M0CFT9"/>
<organism evidence="2 3">
    <name type="scientific">Natrinema limicola JCM 13563</name>
    <dbReference type="NCBI Taxonomy" id="1230457"/>
    <lineage>
        <taxon>Archaea</taxon>
        <taxon>Methanobacteriati</taxon>
        <taxon>Methanobacteriota</taxon>
        <taxon>Stenosarchaea group</taxon>
        <taxon>Halobacteria</taxon>
        <taxon>Halobacteriales</taxon>
        <taxon>Natrialbaceae</taxon>
        <taxon>Natrinema</taxon>
    </lineage>
</organism>
<evidence type="ECO:0000256" key="1">
    <source>
        <dbReference type="SAM" id="Phobius"/>
    </source>
</evidence>
<comment type="caution">
    <text evidence="2">The sequence shown here is derived from an EMBL/GenBank/DDBJ whole genome shotgun (WGS) entry which is preliminary data.</text>
</comment>
<dbReference type="InterPro" id="IPR036259">
    <property type="entry name" value="MFS_trans_sf"/>
</dbReference>
<dbReference type="SUPFAM" id="SSF103473">
    <property type="entry name" value="MFS general substrate transporter"/>
    <property type="match status" value="1"/>
</dbReference>